<dbReference type="InterPro" id="IPR023940">
    <property type="entry name" value="DHDPR_bac"/>
</dbReference>
<evidence type="ECO:0000259" key="12">
    <source>
        <dbReference type="Pfam" id="PF05173"/>
    </source>
</evidence>
<dbReference type="NCBIfam" id="TIGR00036">
    <property type="entry name" value="dapB"/>
    <property type="match status" value="1"/>
</dbReference>
<feature type="binding site" evidence="9">
    <location>
        <begin position="85"/>
        <end position="87"/>
    </location>
    <ligand>
        <name>NAD(+)</name>
        <dbReference type="ChEBI" id="CHEBI:57540"/>
    </ligand>
</feature>
<comment type="subcellular location">
    <subcellularLocation>
        <location evidence="9">Cytoplasm</location>
    </subcellularLocation>
</comment>
<keyword evidence="3 9" id="KW-0028">Amino-acid biosynthesis</keyword>
<dbReference type="CDD" id="cd02274">
    <property type="entry name" value="DHDPR_N"/>
    <property type="match status" value="1"/>
</dbReference>
<dbReference type="GO" id="GO:0008839">
    <property type="term" value="F:4-hydroxy-tetrahydrodipicolinate reductase"/>
    <property type="evidence" value="ECO:0007669"/>
    <property type="project" value="UniProtKB-UniRule"/>
</dbReference>
<feature type="domain" description="Dihydrodipicolinate reductase C-terminal" evidence="12">
    <location>
        <begin position="115"/>
        <end position="249"/>
    </location>
</feature>
<dbReference type="Pfam" id="PF05173">
    <property type="entry name" value="DapB_C"/>
    <property type="match status" value="1"/>
</dbReference>
<dbReference type="Gene3D" id="3.40.50.720">
    <property type="entry name" value="NAD(P)-binding Rossmann-like Domain"/>
    <property type="match status" value="1"/>
</dbReference>
<dbReference type="PROSITE" id="PS01298">
    <property type="entry name" value="DAPB"/>
    <property type="match status" value="1"/>
</dbReference>
<dbReference type="AlphaFoldDB" id="A0A8J6M714"/>
<proteinExistence type="inferred from homology"/>
<dbReference type="GO" id="GO:0005829">
    <property type="term" value="C:cytosol"/>
    <property type="evidence" value="ECO:0007669"/>
    <property type="project" value="TreeGrafter"/>
</dbReference>
<dbReference type="Proteomes" id="UP000607645">
    <property type="component" value="Unassembled WGS sequence"/>
</dbReference>
<feature type="binding site" evidence="9">
    <location>
        <begin position="8"/>
        <end position="13"/>
    </location>
    <ligand>
        <name>NAD(+)</name>
        <dbReference type="ChEBI" id="CHEBI:57540"/>
    </ligand>
</feature>
<dbReference type="InterPro" id="IPR022663">
    <property type="entry name" value="DapB_C"/>
</dbReference>
<evidence type="ECO:0000256" key="3">
    <source>
        <dbReference type="ARBA" id="ARBA00022605"/>
    </source>
</evidence>
<dbReference type="PIRSF" id="PIRSF000161">
    <property type="entry name" value="DHPR"/>
    <property type="match status" value="1"/>
</dbReference>
<organism evidence="13 14">
    <name type="scientific">Lawsonibacter faecis</name>
    <dbReference type="NCBI Taxonomy" id="2763052"/>
    <lineage>
        <taxon>Bacteria</taxon>
        <taxon>Bacillati</taxon>
        <taxon>Bacillota</taxon>
        <taxon>Clostridia</taxon>
        <taxon>Eubacteriales</taxon>
        <taxon>Oscillospiraceae</taxon>
        <taxon>Lawsonibacter</taxon>
    </lineage>
</organism>
<dbReference type="GO" id="GO:0050661">
    <property type="term" value="F:NADP binding"/>
    <property type="evidence" value="ECO:0007669"/>
    <property type="project" value="UniProtKB-UniRule"/>
</dbReference>
<dbReference type="InterPro" id="IPR022664">
    <property type="entry name" value="DapB_N_CS"/>
</dbReference>
<comment type="subunit">
    <text evidence="9">Homotetramer.</text>
</comment>
<comment type="catalytic activity">
    <reaction evidence="9">
        <text>(S)-2,3,4,5-tetrahydrodipicolinate + NAD(+) + H2O = (2S,4S)-4-hydroxy-2,3,4,5-tetrahydrodipicolinate + NADH + H(+)</text>
        <dbReference type="Rhea" id="RHEA:35323"/>
        <dbReference type="ChEBI" id="CHEBI:15377"/>
        <dbReference type="ChEBI" id="CHEBI:15378"/>
        <dbReference type="ChEBI" id="CHEBI:16845"/>
        <dbReference type="ChEBI" id="CHEBI:57540"/>
        <dbReference type="ChEBI" id="CHEBI:57945"/>
        <dbReference type="ChEBI" id="CHEBI:67139"/>
        <dbReference type="EC" id="1.17.1.8"/>
    </reaction>
</comment>
<dbReference type="PANTHER" id="PTHR20836">
    <property type="entry name" value="DIHYDRODIPICOLINATE REDUCTASE"/>
    <property type="match status" value="1"/>
</dbReference>
<dbReference type="GO" id="GO:0009089">
    <property type="term" value="P:lysine biosynthetic process via diaminopimelate"/>
    <property type="evidence" value="ECO:0007669"/>
    <property type="project" value="UniProtKB-UniRule"/>
</dbReference>
<evidence type="ECO:0000256" key="4">
    <source>
        <dbReference type="ARBA" id="ARBA00022857"/>
    </source>
</evidence>
<keyword evidence="2 9" id="KW-0963">Cytoplasm</keyword>
<comment type="caution">
    <text evidence="9">Was originally thought to be a dihydrodipicolinate reductase (DHDPR), catalyzing the conversion of dihydrodipicolinate to tetrahydrodipicolinate. However, it was shown in E.coli that the substrate of the enzymatic reaction is not dihydrodipicolinate (DHDP) but in fact (2S,4S)-4-hydroxy-2,3,4,5-tetrahydrodipicolinic acid (HTPA), the product released by the DapA-catalyzed reaction.</text>
</comment>
<feature type="binding site" evidence="9">
    <location>
        <position position="143"/>
    </location>
    <ligand>
        <name>(S)-2,3,4,5-tetrahydrodipicolinate</name>
        <dbReference type="ChEBI" id="CHEBI:16845"/>
    </ligand>
</feature>
<dbReference type="GO" id="GO:0019877">
    <property type="term" value="P:diaminopimelate biosynthetic process"/>
    <property type="evidence" value="ECO:0007669"/>
    <property type="project" value="UniProtKB-UniRule"/>
</dbReference>
<dbReference type="Gene3D" id="3.30.360.10">
    <property type="entry name" value="Dihydrodipicolinate Reductase, domain 2"/>
    <property type="match status" value="1"/>
</dbReference>
<keyword evidence="7 9" id="KW-0520">NAD</keyword>
<evidence type="ECO:0000256" key="1">
    <source>
        <dbReference type="ARBA" id="ARBA00006642"/>
    </source>
</evidence>
<dbReference type="RefSeq" id="WP_155146415.1">
    <property type="nucleotide sequence ID" value="NZ_JACOPQ010000002.1"/>
</dbReference>
<evidence type="ECO:0000313" key="13">
    <source>
        <dbReference type="EMBL" id="MBC5735872.1"/>
    </source>
</evidence>
<keyword evidence="6 9" id="KW-0560">Oxidoreductase</keyword>
<evidence type="ECO:0000256" key="5">
    <source>
        <dbReference type="ARBA" id="ARBA00022915"/>
    </source>
</evidence>
<dbReference type="InterPro" id="IPR000846">
    <property type="entry name" value="DapB_N"/>
</dbReference>
<keyword evidence="8 9" id="KW-0457">Lysine biosynthesis</keyword>
<evidence type="ECO:0000313" key="14">
    <source>
        <dbReference type="Proteomes" id="UP000607645"/>
    </source>
</evidence>
<evidence type="ECO:0000256" key="6">
    <source>
        <dbReference type="ARBA" id="ARBA00023002"/>
    </source>
</evidence>
<dbReference type="GO" id="GO:0016726">
    <property type="term" value="F:oxidoreductase activity, acting on CH or CH2 groups, NAD or NADP as acceptor"/>
    <property type="evidence" value="ECO:0007669"/>
    <property type="project" value="UniProtKB-UniRule"/>
</dbReference>
<keyword evidence="5 9" id="KW-0220">Diaminopimelate biosynthesis</keyword>
<feature type="binding site" evidence="9">
    <location>
        <begin position="109"/>
        <end position="112"/>
    </location>
    <ligand>
        <name>NAD(+)</name>
        <dbReference type="ChEBI" id="CHEBI:57540"/>
    </ligand>
</feature>
<comment type="catalytic activity">
    <reaction evidence="9">
        <text>(S)-2,3,4,5-tetrahydrodipicolinate + NADP(+) + H2O = (2S,4S)-4-hydroxy-2,3,4,5-tetrahydrodipicolinate + NADPH + H(+)</text>
        <dbReference type="Rhea" id="RHEA:35331"/>
        <dbReference type="ChEBI" id="CHEBI:15377"/>
        <dbReference type="ChEBI" id="CHEBI:15378"/>
        <dbReference type="ChEBI" id="CHEBI:16845"/>
        <dbReference type="ChEBI" id="CHEBI:57783"/>
        <dbReference type="ChEBI" id="CHEBI:58349"/>
        <dbReference type="ChEBI" id="CHEBI:67139"/>
        <dbReference type="EC" id="1.17.1.8"/>
    </reaction>
</comment>
<evidence type="ECO:0000256" key="7">
    <source>
        <dbReference type="ARBA" id="ARBA00023027"/>
    </source>
</evidence>
<feature type="binding site" evidence="9">
    <location>
        <begin position="152"/>
        <end position="153"/>
    </location>
    <ligand>
        <name>(S)-2,3,4,5-tetrahydrodipicolinate</name>
        <dbReference type="ChEBI" id="CHEBI:16845"/>
    </ligand>
</feature>
<comment type="caution">
    <text evidence="9">Lacks conserved residue(s) required for the propagation of feature annotation.</text>
</comment>
<keyword evidence="4 9" id="KW-0521">NADP</keyword>
<dbReference type="HAMAP" id="MF_00102">
    <property type="entry name" value="DapB"/>
    <property type="match status" value="1"/>
</dbReference>
<dbReference type="UniPathway" id="UPA00034">
    <property type="reaction ID" value="UER00018"/>
</dbReference>
<reference evidence="13" key="1">
    <citation type="submission" date="2020-08" db="EMBL/GenBank/DDBJ databases">
        <title>Genome public.</title>
        <authorList>
            <person name="Liu C."/>
            <person name="Sun Q."/>
        </authorList>
    </citation>
    <scope>NUCLEOTIDE SEQUENCE</scope>
    <source>
        <strain evidence="13">NSJ-52</strain>
    </source>
</reference>
<dbReference type="Pfam" id="PF01113">
    <property type="entry name" value="DapB_N"/>
    <property type="match status" value="1"/>
</dbReference>
<evidence type="ECO:0000256" key="8">
    <source>
        <dbReference type="ARBA" id="ARBA00023154"/>
    </source>
</evidence>
<evidence type="ECO:0000256" key="9">
    <source>
        <dbReference type="HAMAP-Rule" id="MF_00102"/>
    </source>
</evidence>
<comment type="function">
    <text evidence="9">Catalyzes the conversion of 4-hydroxy-tetrahydrodipicolinate (HTPA) to tetrahydrodipicolinate.</text>
</comment>
<feature type="active site" description="Proton donor/acceptor" evidence="9">
    <location>
        <position position="142"/>
    </location>
</feature>
<comment type="caution">
    <text evidence="13">The sequence shown here is derived from an EMBL/GenBank/DDBJ whole genome shotgun (WGS) entry which is preliminary data.</text>
</comment>
<evidence type="ECO:0000256" key="2">
    <source>
        <dbReference type="ARBA" id="ARBA00022490"/>
    </source>
</evidence>
<accession>A0A8J6M714</accession>
<comment type="pathway">
    <text evidence="9">Amino-acid biosynthesis; L-lysine biosynthesis via DAP pathway; (S)-tetrahydrodipicolinate from L-aspartate: step 4/4.</text>
</comment>
<dbReference type="SUPFAM" id="SSF51735">
    <property type="entry name" value="NAD(P)-binding Rossmann-fold domains"/>
    <property type="match status" value="1"/>
</dbReference>
<dbReference type="FunFam" id="3.30.360.10:FF:000009">
    <property type="entry name" value="4-hydroxy-tetrahydrodipicolinate reductase"/>
    <property type="match status" value="1"/>
</dbReference>
<name>A0A8J6M714_9FIRM</name>
<evidence type="ECO:0000256" key="10">
    <source>
        <dbReference type="NCBIfam" id="TIGR00036"/>
    </source>
</evidence>
<protein>
    <recommendedName>
        <fullName evidence="9 10">4-hydroxy-tetrahydrodipicolinate reductase</fullName>
        <shortName evidence="9">HTPA reductase</shortName>
        <ecNumber evidence="9 10">1.17.1.8</ecNumber>
    </recommendedName>
</protein>
<dbReference type="SUPFAM" id="SSF55347">
    <property type="entry name" value="Glyceraldehyde-3-phosphate dehydrogenase-like, C-terminal domain"/>
    <property type="match status" value="1"/>
</dbReference>
<feature type="binding site" evidence="9">
    <location>
        <position position="34"/>
    </location>
    <ligand>
        <name>NAD(+)</name>
        <dbReference type="ChEBI" id="CHEBI:57540"/>
    </ligand>
</feature>
<dbReference type="EMBL" id="JACOPQ010000002">
    <property type="protein sequence ID" value="MBC5735872.1"/>
    <property type="molecule type" value="Genomic_DNA"/>
</dbReference>
<keyword evidence="14" id="KW-1185">Reference proteome</keyword>
<dbReference type="PANTHER" id="PTHR20836:SF7">
    <property type="entry name" value="4-HYDROXY-TETRAHYDRODIPICOLINATE REDUCTASE"/>
    <property type="match status" value="1"/>
</dbReference>
<feature type="active site" description="Proton donor" evidence="9">
    <location>
        <position position="146"/>
    </location>
</feature>
<gene>
    <name evidence="9" type="primary">dapB</name>
    <name evidence="13" type="ORF">H8S62_02445</name>
</gene>
<feature type="domain" description="Dihydrodipicolinate reductase N-terminal" evidence="11">
    <location>
        <begin position="2"/>
        <end position="112"/>
    </location>
</feature>
<comment type="similarity">
    <text evidence="1 9">Belongs to the DapB family.</text>
</comment>
<evidence type="ECO:0000259" key="11">
    <source>
        <dbReference type="Pfam" id="PF01113"/>
    </source>
</evidence>
<dbReference type="InterPro" id="IPR036291">
    <property type="entry name" value="NAD(P)-bd_dom_sf"/>
</dbReference>
<sequence>MIRIAISGCNGHMGRVVEEICLADPEISIVAGFDLLGNGDHDFPVYSSPAELKDGADVVIDFSSPAALKGLLELARTRRIPLVLATTGYSAEQLAAVDEAARSAPIFRSGNMSLGINLLLELVKRAAAVLGGDYDVEIVERHHHRKVDAPSGTALMLADAAAEALPYRPEYVYDRQSVRKPRDPREIGISSVRGGTIVGDHEVIFAGRDEVIELRHSAQSREVFASGAVRAAKFLAGVRSPGIYSMADLVAATKPL</sequence>
<dbReference type="EC" id="1.17.1.8" evidence="9 10"/>
<dbReference type="GO" id="GO:0051287">
    <property type="term" value="F:NAD binding"/>
    <property type="evidence" value="ECO:0007669"/>
    <property type="project" value="UniProtKB-UniRule"/>
</dbReference>